<reference evidence="16 17" key="1">
    <citation type="submission" date="2019-08" db="EMBL/GenBank/DDBJ databases">
        <authorList>
            <person name="Khan S.A."/>
            <person name="Jeon C.O."/>
            <person name="Jeong S.E."/>
        </authorList>
    </citation>
    <scope>NUCLEOTIDE SEQUENCE [LARGE SCALE GENOMIC DNA]</scope>
    <source>
        <strain evidence="17">IMCC1728</strain>
    </source>
</reference>
<comment type="subcellular location">
    <subcellularLocation>
        <location evidence="1 11">Cell outer membrane</location>
        <topology evidence="1 11">Multi-pass membrane protein</topology>
    </subcellularLocation>
</comment>
<proteinExistence type="inferred from homology"/>
<protein>
    <submittedName>
        <fullName evidence="16">TonB-dependent receptor</fullName>
    </submittedName>
</protein>
<evidence type="ECO:0000256" key="6">
    <source>
        <dbReference type="ARBA" id="ARBA00022729"/>
    </source>
</evidence>
<evidence type="ECO:0000256" key="4">
    <source>
        <dbReference type="ARBA" id="ARBA00022452"/>
    </source>
</evidence>
<evidence type="ECO:0000256" key="5">
    <source>
        <dbReference type="ARBA" id="ARBA00022692"/>
    </source>
</evidence>
<keyword evidence="9 16" id="KW-0675">Receptor</keyword>
<feature type="domain" description="TonB-dependent receptor plug" evidence="15">
    <location>
        <begin position="3"/>
        <end position="101"/>
    </location>
</feature>
<keyword evidence="5 11" id="KW-0812">Transmembrane</keyword>
<dbReference type="SUPFAM" id="SSF56935">
    <property type="entry name" value="Porins"/>
    <property type="match status" value="1"/>
</dbReference>
<dbReference type="EMBL" id="VOPW01000001">
    <property type="protein sequence ID" value="TXC67357.1"/>
    <property type="molecule type" value="Genomic_DNA"/>
</dbReference>
<keyword evidence="6" id="KW-0732">Signal</keyword>
<sequence length="687" mass="75036">MRRNASAAKIVIGREEIEQYGDSNVGEVIRRLPGVTQGGRPGRGGDLRMRGMGSGYTQILIDGERPPPGFSVEQLSPDIVERIELIRAPTAETGTRAIAGTINIVLREPLRQRNTDVRLAVTVDRGRVSPQLSVSRDGVFDDDGSFNVTVNGSENRERTDTHIRTTFTDQASGAVALDQLDDDVQFGLRRRLNASSRIQWRLGAGEQFVLQPFVMRGTSRNESANALEAIGAAPATPYASSTGEGSSDFDIVRLGGQLTRRIGPDTRIELRGGAGRFALDSGSTLDQRASDGSPVRLIRIATSFEDTSWSLSGKLMHSLGGGHSLVGGWESEGTRRIETSATARRPASGRRGRHRRHRAHAAPAVYLQDEWDPAPDWSAYAGLRVETIHTRSDSGATPTDNRSTVVSPLAHPVWRFNAPQRDQIRLSLTQSYRAPTLRNLIGVPTLSTLYPAPGGNVASSPDRAGNPALEPEQSHGIDLAFERYLAKGGVLSVNLFHRRIRDLIRNVTALEDVAWADVPRWVSRPRNLGRATAQGIEFDAKFRLSEVRAEAPPLDLRMNLSLFRSRVESVPGPDNRIDQQPHAVGNLGADYKLPKTAWTVGGSLGLTPGYRTQLTEFQSQETGLRRVLDAYVLWQIDGTTRLRLSLTNLTPIGSAGTASVLQGNQWQQVASTGRTDTSATLRLEMRL</sequence>
<evidence type="ECO:0000256" key="8">
    <source>
        <dbReference type="ARBA" id="ARBA00023136"/>
    </source>
</evidence>
<dbReference type="GO" id="GO:0015344">
    <property type="term" value="F:siderophore uptake transmembrane transporter activity"/>
    <property type="evidence" value="ECO:0007669"/>
    <property type="project" value="TreeGrafter"/>
</dbReference>
<comment type="similarity">
    <text evidence="2 11 12">Belongs to the TonB-dependent receptor family.</text>
</comment>
<dbReference type="GO" id="GO:0009279">
    <property type="term" value="C:cell outer membrane"/>
    <property type="evidence" value="ECO:0007669"/>
    <property type="project" value="UniProtKB-SubCell"/>
</dbReference>
<evidence type="ECO:0000256" key="7">
    <source>
        <dbReference type="ARBA" id="ARBA00023077"/>
    </source>
</evidence>
<evidence type="ECO:0000259" key="14">
    <source>
        <dbReference type="Pfam" id="PF00593"/>
    </source>
</evidence>
<keyword evidence="10 11" id="KW-0998">Cell outer membrane</keyword>
<dbReference type="InterPro" id="IPR039426">
    <property type="entry name" value="TonB-dep_rcpt-like"/>
</dbReference>
<dbReference type="InterPro" id="IPR012910">
    <property type="entry name" value="Plug_dom"/>
</dbReference>
<keyword evidence="8 11" id="KW-0472">Membrane</keyword>
<evidence type="ECO:0000256" key="11">
    <source>
        <dbReference type="PROSITE-ProRule" id="PRU01360"/>
    </source>
</evidence>
<evidence type="ECO:0000256" key="10">
    <source>
        <dbReference type="ARBA" id="ARBA00023237"/>
    </source>
</evidence>
<dbReference type="CDD" id="cd01347">
    <property type="entry name" value="ligand_gated_channel"/>
    <property type="match status" value="1"/>
</dbReference>
<evidence type="ECO:0000256" key="12">
    <source>
        <dbReference type="RuleBase" id="RU003357"/>
    </source>
</evidence>
<gene>
    <name evidence="16" type="ORF">FSC37_21655</name>
</gene>
<evidence type="ECO:0000256" key="3">
    <source>
        <dbReference type="ARBA" id="ARBA00022448"/>
    </source>
</evidence>
<keyword evidence="4 11" id="KW-1134">Transmembrane beta strand</keyword>
<dbReference type="PROSITE" id="PS52016">
    <property type="entry name" value="TONB_DEPENDENT_REC_3"/>
    <property type="match status" value="1"/>
</dbReference>
<organism evidence="16 17">
    <name type="scientific">Piscinibacter aquaticus</name>
    <dbReference type="NCBI Taxonomy" id="392597"/>
    <lineage>
        <taxon>Bacteria</taxon>
        <taxon>Pseudomonadati</taxon>
        <taxon>Pseudomonadota</taxon>
        <taxon>Betaproteobacteria</taxon>
        <taxon>Burkholderiales</taxon>
        <taxon>Sphaerotilaceae</taxon>
        <taxon>Piscinibacter</taxon>
    </lineage>
</organism>
<evidence type="ECO:0000256" key="2">
    <source>
        <dbReference type="ARBA" id="ARBA00009810"/>
    </source>
</evidence>
<dbReference type="PANTHER" id="PTHR30069">
    <property type="entry name" value="TONB-DEPENDENT OUTER MEMBRANE RECEPTOR"/>
    <property type="match status" value="1"/>
</dbReference>
<comment type="caution">
    <text evidence="16">The sequence shown here is derived from an EMBL/GenBank/DDBJ whole genome shotgun (WGS) entry which is preliminary data.</text>
</comment>
<accession>A0A5C6U3D0</accession>
<evidence type="ECO:0000256" key="1">
    <source>
        <dbReference type="ARBA" id="ARBA00004571"/>
    </source>
</evidence>
<feature type="region of interest" description="Disordered" evidence="13">
    <location>
        <begin position="335"/>
        <end position="360"/>
    </location>
</feature>
<evidence type="ECO:0000256" key="9">
    <source>
        <dbReference type="ARBA" id="ARBA00023170"/>
    </source>
</evidence>
<evidence type="ECO:0000256" key="13">
    <source>
        <dbReference type="SAM" id="MobiDB-lite"/>
    </source>
</evidence>
<evidence type="ECO:0000313" key="17">
    <source>
        <dbReference type="Proteomes" id="UP000321832"/>
    </source>
</evidence>
<dbReference type="InterPro" id="IPR037066">
    <property type="entry name" value="Plug_dom_sf"/>
</dbReference>
<evidence type="ECO:0000313" key="16">
    <source>
        <dbReference type="EMBL" id="TXC67357.1"/>
    </source>
</evidence>
<dbReference type="InterPro" id="IPR036942">
    <property type="entry name" value="Beta-barrel_TonB_sf"/>
</dbReference>
<keyword evidence="7 12" id="KW-0798">TonB box</keyword>
<feature type="compositionally biased region" description="Basic residues" evidence="13">
    <location>
        <begin position="347"/>
        <end position="360"/>
    </location>
</feature>
<name>A0A5C6U3D0_9BURK</name>
<keyword evidence="3 11" id="KW-0813">Transport</keyword>
<dbReference type="Pfam" id="PF00593">
    <property type="entry name" value="TonB_dep_Rec_b-barrel"/>
    <property type="match status" value="1"/>
</dbReference>
<keyword evidence="17" id="KW-1185">Reference proteome</keyword>
<dbReference type="Proteomes" id="UP000321832">
    <property type="component" value="Unassembled WGS sequence"/>
</dbReference>
<evidence type="ECO:0000259" key="15">
    <source>
        <dbReference type="Pfam" id="PF07715"/>
    </source>
</evidence>
<dbReference type="GO" id="GO:0044718">
    <property type="term" value="P:siderophore transmembrane transport"/>
    <property type="evidence" value="ECO:0007669"/>
    <property type="project" value="TreeGrafter"/>
</dbReference>
<dbReference type="InterPro" id="IPR000531">
    <property type="entry name" value="Beta-barrel_TonB"/>
</dbReference>
<dbReference type="PANTHER" id="PTHR30069:SF29">
    <property type="entry name" value="HEMOGLOBIN AND HEMOGLOBIN-HAPTOGLOBIN-BINDING PROTEIN 1-RELATED"/>
    <property type="match status" value="1"/>
</dbReference>
<feature type="domain" description="TonB-dependent receptor-like beta-barrel" evidence="14">
    <location>
        <begin position="234"/>
        <end position="649"/>
    </location>
</feature>
<dbReference type="AlphaFoldDB" id="A0A5C6U3D0"/>
<dbReference type="Gene3D" id="2.40.170.20">
    <property type="entry name" value="TonB-dependent receptor, beta-barrel domain"/>
    <property type="match status" value="1"/>
</dbReference>
<dbReference type="Gene3D" id="2.170.130.10">
    <property type="entry name" value="TonB-dependent receptor, plug domain"/>
    <property type="match status" value="1"/>
</dbReference>
<dbReference type="Pfam" id="PF07715">
    <property type="entry name" value="Plug"/>
    <property type="match status" value="1"/>
</dbReference>